<dbReference type="Proteomes" id="UP000830375">
    <property type="component" value="Unassembled WGS sequence"/>
</dbReference>
<sequence length="435" mass="46139">MDAILRPEYLLLLLLEQGDRSFEGHTRLFLMLANTTSYLNNTLCALCDASLNPVYRALLSEDGPQEVFTAFVDTGEAQILFHRHAQATISPLPEPTADKEPESTATDEPPPHRATEPWIAAEPELLVMSVQVCEPATMPTTREKAVASDIVEGISAHCNVAEELSPDEAHKCLPSHPLLPPPPPLSSGSPSAHYQSSILSIWLEDPLSPPPASESRTPPRPIDPVATLWLLVSTSPPWSGSRLASPGSLVPLDLPWAVAVHPAPRDFTPPALPRPSGSVRLLHPSGSTLVLCRSSSTAASRIHASASVTGAICSTSTLQILLVTLAHWLSVSTSGSPATCSTTVGQLPGVISPSSSMASLSVGSTVGRHQGCGLGPTLLLLLQVPPPSCRLPGSSLCRLHSDLCSPSSSWMPVLLLSLLPRFHLCLPLWSLLFTA</sequence>
<evidence type="ECO:0000256" key="1">
    <source>
        <dbReference type="SAM" id="MobiDB-lite"/>
    </source>
</evidence>
<protein>
    <submittedName>
        <fullName evidence="2">RNA-binding protein Hfq</fullName>
    </submittedName>
</protein>
<evidence type="ECO:0000313" key="3">
    <source>
        <dbReference type="Proteomes" id="UP000830375"/>
    </source>
</evidence>
<reference evidence="2 3" key="1">
    <citation type="submission" date="2022-01" db="EMBL/GenBank/DDBJ databases">
        <title>A high-quality chromosome-level genome assembly of rohu carp, Labeo rohita.</title>
        <authorList>
            <person name="Arick M.A. II"/>
            <person name="Hsu C.-Y."/>
            <person name="Magbanua Z."/>
            <person name="Pechanova O."/>
            <person name="Grover C."/>
            <person name="Miller E."/>
            <person name="Thrash A."/>
            <person name="Ezzel L."/>
            <person name="Alam S."/>
            <person name="Benzie J."/>
            <person name="Hamilton M."/>
            <person name="Karsi A."/>
            <person name="Lawrence M.L."/>
            <person name="Peterson D.G."/>
        </authorList>
    </citation>
    <scope>NUCLEOTIDE SEQUENCE [LARGE SCALE GENOMIC DNA]</scope>
    <source>
        <strain evidence="3">BAU-BD-2019</strain>
        <tissue evidence="2">Blood</tissue>
    </source>
</reference>
<organism evidence="2 3">
    <name type="scientific">Labeo rohita</name>
    <name type="common">Indian major carp</name>
    <name type="synonym">Cyprinus rohita</name>
    <dbReference type="NCBI Taxonomy" id="84645"/>
    <lineage>
        <taxon>Eukaryota</taxon>
        <taxon>Metazoa</taxon>
        <taxon>Chordata</taxon>
        <taxon>Craniata</taxon>
        <taxon>Vertebrata</taxon>
        <taxon>Euteleostomi</taxon>
        <taxon>Actinopterygii</taxon>
        <taxon>Neopterygii</taxon>
        <taxon>Teleostei</taxon>
        <taxon>Ostariophysi</taxon>
        <taxon>Cypriniformes</taxon>
        <taxon>Cyprinidae</taxon>
        <taxon>Labeoninae</taxon>
        <taxon>Labeonini</taxon>
        <taxon>Labeo</taxon>
    </lineage>
</organism>
<evidence type="ECO:0000313" key="2">
    <source>
        <dbReference type="EMBL" id="KAI2660085.1"/>
    </source>
</evidence>
<gene>
    <name evidence="2" type="ORF">H4Q32_022687</name>
</gene>
<dbReference type="EMBL" id="JACTAM010000010">
    <property type="protein sequence ID" value="KAI2660085.1"/>
    <property type="molecule type" value="Genomic_DNA"/>
</dbReference>
<name>A0ABQ8MB23_LABRO</name>
<feature type="region of interest" description="Disordered" evidence="1">
    <location>
        <begin position="90"/>
        <end position="114"/>
    </location>
</feature>
<keyword evidence="3" id="KW-1185">Reference proteome</keyword>
<accession>A0ABQ8MB23</accession>
<proteinExistence type="predicted"/>
<feature type="region of interest" description="Disordered" evidence="1">
    <location>
        <begin position="172"/>
        <end position="192"/>
    </location>
</feature>
<comment type="caution">
    <text evidence="2">The sequence shown here is derived from an EMBL/GenBank/DDBJ whole genome shotgun (WGS) entry which is preliminary data.</text>
</comment>